<comment type="caution">
    <text evidence="2">The sequence shown here is derived from an EMBL/GenBank/DDBJ whole genome shotgun (WGS) entry which is preliminary data.</text>
</comment>
<keyword evidence="3" id="KW-1185">Reference proteome</keyword>
<feature type="compositionally biased region" description="Polar residues" evidence="1">
    <location>
        <begin position="25"/>
        <end position="34"/>
    </location>
</feature>
<name>A0ABD2BKW3_VESMC</name>
<feature type="region of interest" description="Disordered" evidence="1">
    <location>
        <begin position="74"/>
        <end position="112"/>
    </location>
</feature>
<gene>
    <name evidence="2" type="ORF">V1477_014379</name>
</gene>
<dbReference type="Proteomes" id="UP001607303">
    <property type="component" value="Unassembled WGS sequence"/>
</dbReference>
<evidence type="ECO:0000313" key="2">
    <source>
        <dbReference type="EMBL" id="KAL2733411.1"/>
    </source>
</evidence>
<sequence>MKRNKWKESEEIKIIRGPRSILKAESTNTANPSPGSRPKIRGSLALFAEDGHLLMRAQGQVLVYKNEKTLLHPESFHLPPLLPPSPPPPPPPPPPSPPPLPPSPSPLPLPQA</sequence>
<dbReference type="PRINTS" id="PR01217">
    <property type="entry name" value="PRICHEXTENSN"/>
</dbReference>
<organism evidence="2 3">
    <name type="scientific">Vespula maculifrons</name>
    <name type="common">Eastern yellow jacket</name>
    <name type="synonym">Wasp</name>
    <dbReference type="NCBI Taxonomy" id="7453"/>
    <lineage>
        <taxon>Eukaryota</taxon>
        <taxon>Metazoa</taxon>
        <taxon>Ecdysozoa</taxon>
        <taxon>Arthropoda</taxon>
        <taxon>Hexapoda</taxon>
        <taxon>Insecta</taxon>
        <taxon>Pterygota</taxon>
        <taxon>Neoptera</taxon>
        <taxon>Endopterygota</taxon>
        <taxon>Hymenoptera</taxon>
        <taxon>Apocrita</taxon>
        <taxon>Aculeata</taxon>
        <taxon>Vespoidea</taxon>
        <taxon>Vespidae</taxon>
        <taxon>Vespinae</taxon>
        <taxon>Vespula</taxon>
    </lineage>
</organism>
<feature type="region of interest" description="Disordered" evidence="1">
    <location>
        <begin position="17"/>
        <end position="40"/>
    </location>
</feature>
<dbReference type="AlphaFoldDB" id="A0ABD2BKW3"/>
<evidence type="ECO:0000313" key="3">
    <source>
        <dbReference type="Proteomes" id="UP001607303"/>
    </source>
</evidence>
<dbReference type="EMBL" id="JAYRBN010000074">
    <property type="protein sequence ID" value="KAL2733411.1"/>
    <property type="molecule type" value="Genomic_DNA"/>
</dbReference>
<feature type="compositionally biased region" description="Pro residues" evidence="1">
    <location>
        <begin position="80"/>
        <end position="112"/>
    </location>
</feature>
<evidence type="ECO:0000256" key="1">
    <source>
        <dbReference type="SAM" id="MobiDB-lite"/>
    </source>
</evidence>
<proteinExistence type="predicted"/>
<reference evidence="2 3" key="1">
    <citation type="journal article" date="2024" name="Ann. Entomol. Soc. Am.">
        <title>Genomic analyses of the southern and eastern yellowjacket wasps (Hymenoptera: Vespidae) reveal evolutionary signatures of social life.</title>
        <authorList>
            <person name="Catto M.A."/>
            <person name="Caine P.B."/>
            <person name="Orr S.E."/>
            <person name="Hunt B.G."/>
            <person name="Goodisman M.A.D."/>
        </authorList>
    </citation>
    <scope>NUCLEOTIDE SEQUENCE [LARGE SCALE GENOMIC DNA]</scope>
    <source>
        <strain evidence="2">232</strain>
        <tissue evidence="2">Head and thorax</tissue>
    </source>
</reference>
<accession>A0ABD2BKW3</accession>
<protein>
    <submittedName>
        <fullName evidence="2">Uncharacterized protein</fullName>
    </submittedName>
</protein>